<dbReference type="EMBL" id="ACBZ01000087">
    <property type="protein sequence ID" value="EEG49345.1"/>
    <property type="molecule type" value="Genomic_DNA"/>
</dbReference>
<reference evidence="2 3" key="2">
    <citation type="submission" date="2009-02" db="EMBL/GenBank/DDBJ databases">
        <title>Draft genome sequence of Blautia hydrogenotrophica DSM 10507 (Ruminococcus hydrogenotrophicus DSM 10507).</title>
        <authorList>
            <person name="Sudarsanam P."/>
            <person name="Ley R."/>
            <person name="Guruge J."/>
            <person name="Turnbaugh P.J."/>
            <person name="Mahowald M."/>
            <person name="Liep D."/>
            <person name="Gordon J."/>
        </authorList>
    </citation>
    <scope>NUCLEOTIDE SEQUENCE [LARGE SCALE GENOMIC DNA]</scope>
    <source>
        <strain evidence="3">DSM 10507 / JCM 14656 / S5a33</strain>
    </source>
</reference>
<comment type="caution">
    <text evidence="2">The sequence shown here is derived from an EMBL/GenBank/DDBJ whole genome shotgun (WGS) entry which is preliminary data.</text>
</comment>
<dbReference type="SUPFAM" id="SSF47413">
    <property type="entry name" value="lambda repressor-like DNA-binding domains"/>
    <property type="match status" value="1"/>
</dbReference>
<feature type="domain" description="HTH cro/C1-type" evidence="1">
    <location>
        <begin position="5"/>
        <end position="59"/>
    </location>
</feature>
<dbReference type="Proteomes" id="UP000003100">
    <property type="component" value="Unassembled WGS sequence"/>
</dbReference>
<dbReference type="Pfam" id="PF13443">
    <property type="entry name" value="HTH_26"/>
    <property type="match status" value="1"/>
</dbReference>
<dbReference type="RefSeq" id="WP_005948560.1">
    <property type="nucleotide sequence ID" value="NZ_CP136423.1"/>
</dbReference>
<protein>
    <recommendedName>
        <fullName evidence="1">HTH cro/C1-type domain-containing protein</fullName>
    </recommendedName>
</protein>
<dbReference type="PATRIC" id="fig|476272.21.peg.2108"/>
<accession>C0CLL2</accession>
<dbReference type="Gene3D" id="1.10.260.40">
    <property type="entry name" value="lambda repressor-like DNA-binding domains"/>
    <property type="match status" value="1"/>
</dbReference>
<organism evidence="2 3">
    <name type="scientific">Blautia hydrogenotrophica (strain DSM 10507 / JCM 14656 / S5a33)</name>
    <name type="common">Ruminococcus hydrogenotrophicus</name>
    <dbReference type="NCBI Taxonomy" id="476272"/>
    <lineage>
        <taxon>Bacteria</taxon>
        <taxon>Bacillati</taxon>
        <taxon>Bacillota</taxon>
        <taxon>Clostridia</taxon>
        <taxon>Lachnospirales</taxon>
        <taxon>Lachnospiraceae</taxon>
        <taxon>Blautia</taxon>
    </lineage>
</organism>
<dbReference type="eggNOG" id="COG1476">
    <property type="taxonomic scope" value="Bacteria"/>
</dbReference>
<proteinExistence type="predicted"/>
<evidence type="ECO:0000313" key="2">
    <source>
        <dbReference type="EMBL" id="EEG49345.1"/>
    </source>
</evidence>
<reference evidence="2 3" key="1">
    <citation type="submission" date="2009-01" db="EMBL/GenBank/DDBJ databases">
        <authorList>
            <person name="Fulton L."/>
            <person name="Clifton S."/>
            <person name="Fulton B."/>
            <person name="Xu J."/>
            <person name="Minx P."/>
            <person name="Pepin K.H."/>
            <person name="Johnson M."/>
            <person name="Bhonagiri V."/>
            <person name="Nash W.E."/>
            <person name="Mardis E.R."/>
            <person name="Wilson R.K."/>
        </authorList>
    </citation>
    <scope>NUCLEOTIDE SEQUENCE [LARGE SCALE GENOMIC DNA]</scope>
    <source>
        <strain evidence="3">DSM 10507 / JCM 14656 / S5a33</strain>
    </source>
</reference>
<dbReference type="SMART" id="SM00530">
    <property type="entry name" value="HTH_XRE"/>
    <property type="match status" value="1"/>
</dbReference>
<dbReference type="GO" id="GO:0003677">
    <property type="term" value="F:DNA binding"/>
    <property type="evidence" value="ECO:0007669"/>
    <property type="project" value="InterPro"/>
</dbReference>
<name>C0CLL2_BLAHS</name>
<dbReference type="GeneID" id="86822067"/>
<evidence type="ECO:0000313" key="3">
    <source>
        <dbReference type="Proteomes" id="UP000003100"/>
    </source>
</evidence>
<dbReference type="InterPro" id="IPR010982">
    <property type="entry name" value="Lambda_DNA-bd_dom_sf"/>
</dbReference>
<keyword evidence="3" id="KW-1185">Reference proteome</keyword>
<dbReference type="PROSITE" id="PS50943">
    <property type="entry name" value="HTH_CROC1"/>
    <property type="match status" value="1"/>
</dbReference>
<gene>
    <name evidence="2" type="ORF">RUMHYD_01734</name>
</gene>
<evidence type="ECO:0000259" key="1">
    <source>
        <dbReference type="PROSITE" id="PS50943"/>
    </source>
</evidence>
<dbReference type="CDD" id="cd00093">
    <property type="entry name" value="HTH_XRE"/>
    <property type="match status" value="1"/>
</dbReference>
<sequence length="277" mass="32229">MYEIFARLLAERGLKPADITRETGINSTVFSEWKKGKSKPNTEKLIKIAKFLNVSVEYLSGNSKIIRCPKCGIEYDESDIEDISYHKQEHLKWEAATKKFGVLYCNSIENERIKAENRNLRDDNTLTFEERYKAQLEIFRCLFSRSVNANNFSLEHVMFDDYVAMMLGNDSYKKNIPDDLYNALVKKYGIKPGISFGSIYYVSHKNMILTKKDNRDIAKDIDSIMYKLTSKEYGPAAYNGENLSKESTDLFREELEIALKRLKLINKEKYNPNKNKK</sequence>
<dbReference type="InterPro" id="IPR001387">
    <property type="entry name" value="Cro/C1-type_HTH"/>
</dbReference>
<dbReference type="AlphaFoldDB" id="C0CLL2"/>
<dbReference type="HOGENOM" id="CLU_1003508_0_0_9"/>